<evidence type="ECO:0000259" key="3">
    <source>
        <dbReference type="Pfam" id="PF00561"/>
    </source>
</evidence>
<sequence>MEAEAISHRMAEVNGIKLHVAEKGEGPVVLFVHGFPDLWYTWRHQIVCLADRGYNAVAPDLRGYGDSDVPSELAAYSILHIVGDLVALIDSLGQDKATRKLKLHSVHHKKKKKKKP</sequence>
<dbReference type="Gene3D" id="3.40.50.1820">
    <property type="entry name" value="alpha/beta hydrolase"/>
    <property type="match status" value="1"/>
</dbReference>
<feature type="domain" description="AB hydrolase-1" evidence="3">
    <location>
        <begin position="27"/>
        <end position="97"/>
    </location>
</feature>
<evidence type="ECO:0000256" key="1">
    <source>
        <dbReference type="ARBA" id="ARBA00022801"/>
    </source>
</evidence>
<protein>
    <recommendedName>
        <fullName evidence="3">AB hydrolase-1 domain-containing protein</fullName>
    </recommendedName>
</protein>
<dbReference type="InterPro" id="IPR029058">
    <property type="entry name" value="AB_hydrolase_fold"/>
</dbReference>
<dbReference type="PRINTS" id="PR00412">
    <property type="entry name" value="EPOXHYDRLASE"/>
</dbReference>
<dbReference type="Proteomes" id="UP000639772">
    <property type="component" value="Chromosome 3"/>
</dbReference>
<dbReference type="SUPFAM" id="SSF53474">
    <property type="entry name" value="alpha/beta-Hydrolases"/>
    <property type="match status" value="1"/>
</dbReference>
<comment type="caution">
    <text evidence="4">The sequence shown here is derived from an EMBL/GenBank/DDBJ whole genome shotgun (WGS) entry which is preliminary data.</text>
</comment>
<evidence type="ECO:0000313" key="5">
    <source>
        <dbReference type="Proteomes" id="UP000639772"/>
    </source>
</evidence>
<name>A0A835RKJ7_VANPL</name>
<dbReference type="EMBL" id="JADCNM010000003">
    <property type="protein sequence ID" value="KAG0489930.1"/>
    <property type="molecule type" value="Genomic_DNA"/>
</dbReference>
<accession>A0A835RKJ7</accession>
<organism evidence="4 5">
    <name type="scientific">Vanilla planifolia</name>
    <name type="common">Vanilla</name>
    <dbReference type="NCBI Taxonomy" id="51239"/>
    <lineage>
        <taxon>Eukaryota</taxon>
        <taxon>Viridiplantae</taxon>
        <taxon>Streptophyta</taxon>
        <taxon>Embryophyta</taxon>
        <taxon>Tracheophyta</taxon>
        <taxon>Spermatophyta</taxon>
        <taxon>Magnoliopsida</taxon>
        <taxon>Liliopsida</taxon>
        <taxon>Asparagales</taxon>
        <taxon>Orchidaceae</taxon>
        <taxon>Vanilloideae</taxon>
        <taxon>Vanilleae</taxon>
        <taxon>Vanilla</taxon>
    </lineage>
</organism>
<dbReference type="PANTHER" id="PTHR43329">
    <property type="entry name" value="EPOXIDE HYDROLASE"/>
    <property type="match status" value="1"/>
</dbReference>
<reference evidence="4 5" key="1">
    <citation type="journal article" date="2020" name="Nat. Food">
        <title>A phased Vanilla planifolia genome enables genetic improvement of flavour and production.</title>
        <authorList>
            <person name="Hasing T."/>
            <person name="Tang H."/>
            <person name="Brym M."/>
            <person name="Khazi F."/>
            <person name="Huang T."/>
            <person name="Chambers A.H."/>
        </authorList>
    </citation>
    <scope>NUCLEOTIDE SEQUENCE [LARGE SCALE GENOMIC DNA]</scope>
    <source>
        <tissue evidence="4">Leaf</tissue>
    </source>
</reference>
<dbReference type="AlphaFoldDB" id="A0A835RKJ7"/>
<evidence type="ECO:0000313" key="4">
    <source>
        <dbReference type="EMBL" id="KAG0489930.1"/>
    </source>
</evidence>
<comment type="similarity">
    <text evidence="2">Belongs to the AB hydrolase superfamily. Epoxide hydrolase family.</text>
</comment>
<evidence type="ECO:0000256" key="2">
    <source>
        <dbReference type="ARBA" id="ARBA00038334"/>
    </source>
</evidence>
<proteinExistence type="inferred from homology"/>
<dbReference type="OrthoDB" id="7130006at2759"/>
<dbReference type="Pfam" id="PF00561">
    <property type="entry name" value="Abhydrolase_1"/>
    <property type="match status" value="1"/>
</dbReference>
<keyword evidence="1" id="KW-0378">Hydrolase</keyword>
<gene>
    <name evidence="4" type="ORF">HPP92_006793</name>
</gene>
<dbReference type="GO" id="GO:0016787">
    <property type="term" value="F:hydrolase activity"/>
    <property type="evidence" value="ECO:0007669"/>
    <property type="project" value="UniProtKB-KW"/>
</dbReference>
<dbReference type="InterPro" id="IPR000639">
    <property type="entry name" value="Epox_hydrolase-like"/>
</dbReference>
<dbReference type="InterPro" id="IPR000073">
    <property type="entry name" value="AB_hydrolase_1"/>
</dbReference>